<dbReference type="RefSeq" id="WP_417924381.1">
    <property type="nucleotide sequence ID" value="NZ_JBHSFS010000029.1"/>
</dbReference>
<accession>A0ABV9BV22</accession>
<organism evidence="1 2">
    <name type="scientific">Streptomyces ehimensis</name>
    <dbReference type="NCBI Taxonomy" id="68195"/>
    <lineage>
        <taxon>Bacteria</taxon>
        <taxon>Bacillati</taxon>
        <taxon>Actinomycetota</taxon>
        <taxon>Actinomycetes</taxon>
        <taxon>Kitasatosporales</taxon>
        <taxon>Streptomycetaceae</taxon>
        <taxon>Streptomyces</taxon>
    </lineage>
</organism>
<keyword evidence="2" id="KW-1185">Reference proteome</keyword>
<dbReference type="EMBL" id="JBHSFS010000029">
    <property type="protein sequence ID" value="MFC4517982.1"/>
    <property type="molecule type" value="Genomic_DNA"/>
</dbReference>
<protein>
    <submittedName>
        <fullName evidence="1">Uncharacterized protein</fullName>
    </submittedName>
</protein>
<evidence type="ECO:0000313" key="2">
    <source>
        <dbReference type="Proteomes" id="UP001595990"/>
    </source>
</evidence>
<reference evidence="2" key="1">
    <citation type="journal article" date="2019" name="Int. J. Syst. Evol. Microbiol.">
        <title>The Global Catalogue of Microorganisms (GCM) 10K type strain sequencing project: providing services to taxonomists for standard genome sequencing and annotation.</title>
        <authorList>
            <consortium name="The Broad Institute Genomics Platform"/>
            <consortium name="The Broad Institute Genome Sequencing Center for Infectious Disease"/>
            <person name="Wu L."/>
            <person name="Ma J."/>
        </authorList>
    </citation>
    <scope>NUCLEOTIDE SEQUENCE [LARGE SCALE GENOMIC DNA]</scope>
    <source>
        <strain evidence="2">CECT 8064</strain>
    </source>
</reference>
<gene>
    <name evidence="1" type="ORF">ACFPEN_34515</name>
</gene>
<sequence>MDEELWAGKIARAMDPHAGRISTEELMAETGLDQDRIERAVQ</sequence>
<comment type="caution">
    <text evidence="1">The sequence shown here is derived from an EMBL/GenBank/DDBJ whole genome shotgun (WGS) entry which is preliminary data.</text>
</comment>
<dbReference type="Proteomes" id="UP001595990">
    <property type="component" value="Unassembled WGS sequence"/>
</dbReference>
<evidence type="ECO:0000313" key="1">
    <source>
        <dbReference type="EMBL" id="MFC4517982.1"/>
    </source>
</evidence>
<name>A0ABV9BV22_9ACTN</name>
<proteinExistence type="predicted"/>